<protein>
    <submittedName>
        <fullName evidence="2">Uncharacterized protein</fullName>
    </submittedName>
</protein>
<sequence>MCSVTRAGVVVRLVCLAGLGVCWWVCWGARGRFVTKARTLSAPKIDYRLRNHSSCATLFEHPWEIKYITYL</sequence>
<accession>A0A5B7IBK7</accession>
<keyword evidence="1" id="KW-0812">Transmembrane</keyword>
<dbReference type="AlphaFoldDB" id="A0A5B7IBK7"/>
<keyword evidence="1" id="KW-1133">Transmembrane helix</keyword>
<gene>
    <name evidence="2" type="ORF">E2C01_074210</name>
</gene>
<proteinExistence type="predicted"/>
<keyword evidence="1" id="KW-0472">Membrane</keyword>
<organism evidence="2 3">
    <name type="scientific">Portunus trituberculatus</name>
    <name type="common">Swimming crab</name>
    <name type="synonym">Neptunus trituberculatus</name>
    <dbReference type="NCBI Taxonomy" id="210409"/>
    <lineage>
        <taxon>Eukaryota</taxon>
        <taxon>Metazoa</taxon>
        <taxon>Ecdysozoa</taxon>
        <taxon>Arthropoda</taxon>
        <taxon>Crustacea</taxon>
        <taxon>Multicrustacea</taxon>
        <taxon>Malacostraca</taxon>
        <taxon>Eumalacostraca</taxon>
        <taxon>Eucarida</taxon>
        <taxon>Decapoda</taxon>
        <taxon>Pleocyemata</taxon>
        <taxon>Brachyura</taxon>
        <taxon>Eubrachyura</taxon>
        <taxon>Portunoidea</taxon>
        <taxon>Portunidae</taxon>
        <taxon>Portuninae</taxon>
        <taxon>Portunus</taxon>
    </lineage>
</organism>
<dbReference type="Proteomes" id="UP000324222">
    <property type="component" value="Unassembled WGS sequence"/>
</dbReference>
<feature type="transmembrane region" description="Helical" evidence="1">
    <location>
        <begin position="6"/>
        <end position="26"/>
    </location>
</feature>
<dbReference type="EMBL" id="VSRR010051746">
    <property type="protein sequence ID" value="MPC79673.1"/>
    <property type="molecule type" value="Genomic_DNA"/>
</dbReference>
<comment type="caution">
    <text evidence="2">The sequence shown here is derived from an EMBL/GenBank/DDBJ whole genome shotgun (WGS) entry which is preliminary data.</text>
</comment>
<reference evidence="2 3" key="1">
    <citation type="submission" date="2019-05" db="EMBL/GenBank/DDBJ databases">
        <title>Another draft genome of Portunus trituberculatus and its Hox gene families provides insights of decapod evolution.</title>
        <authorList>
            <person name="Jeong J.-H."/>
            <person name="Song I."/>
            <person name="Kim S."/>
            <person name="Choi T."/>
            <person name="Kim D."/>
            <person name="Ryu S."/>
            <person name="Kim W."/>
        </authorList>
    </citation>
    <scope>NUCLEOTIDE SEQUENCE [LARGE SCALE GENOMIC DNA]</scope>
    <source>
        <tissue evidence="2">Muscle</tissue>
    </source>
</reference>
<evidence type="ECO:0000256" key="1">
    <source>
        <dbReference type="SAM" id="Phobius"/>
    </source>
</evidence>
<evidence type="ECO:0000313" key="2">
    <source>
        <dbReference type="EMBL" id="MPC79673.1"/>
    </source>
</evidence>
<name>A0A5B7IBK7_PORTR</name>
<keyword evidence="3" id="KW-1185">Reference proteome</keyword>
<evidence type="ECO:0000313" key="3">
    <source>
        <dbReference type="Proteomes" id="UP000324222"/>
    </source>
</evidence>